<dbReference type="EMBL" id="WAEL01000004">
    <property type="protein sequence ID" value="NID11220.1"/>
    <property type="molecule type" value="Genomic_DNA"/>
</dbReference>
<comment type="caution">
    <text evidence="2">The sequence shown here is derived from an EMBL/GenBank/DDBJ whole genome shotgun (WGS) entry which is preliminary data.</text>
</comment>
<dbReference type="InterPro" id="IPR054238">
    <property type="entry name" value="DUF6965"/>
</dbReference>
<accession>A0ABX0QJ50</accession>
<dbReference type="RefSeq" id="WP_085413345.1">
    <property type="nucleotide sequence ID" value="NZ_WAEL01000004.1"/>
</dbReference>
<name>A0ABX0QJ50_9BACT</name>
<evidence type="ECO:0000313" key="3">
    <source>
        <dbReference type="Proteomes" id="UP000606008"/>
    </source>
</evidence>
<organism evidence="2 3">
    <name type="scientific">Fibrivirga algicola</name>
    <dbReference type="NCBI Taxonomy" id="2950420"/>
    <lineage>
        <taxon>Bacteria</taxon>
        <taxon>Pseudomonadati</taxon>
        <taxon>Bacteroidota</taxon>
        <taxon>Cytophagia</taxon>
        <taxon>Cytophagales</taxon>
        <taxon>Spirosomataceae</taxon>
        <taxon>Fibrivirga</taxon>
    </lineage>
</organism>
<reference evidence="2" key="1">
    <citation type="submission" date="2024-05" db="EMBL/GenBank/DDBJ databases">
        <authorList>
            <person name="Jung D.-H."/>
        </authorList>
    </citation>
    <scope>NUCLEOTIDE SEQUENCE</scope>
    <source>
        <strain evidence="2">JA-25</strain>
    </source>
</reference>
<gene>
    <name evidence="2" type="ORF">F7231_13660</name>
</gene>
<evidence type="ECO:0000313" key="2">
    <source>
        <dbReference type="EMBL" id="NID11220.1"/>
    </source>
</evidence>
<protein>
    <recommendedName>
        <fullName evidence="1">DUF6965 domain-containing protein</fullName>
    </recommendedName>
</protein>
<feature type="domain" description="DUF6965" evidence="1">
    <location>
        <begin position="1"/>
        <end position="60"/>
    </location>
</feature>
<keyword evidence="3" id="KW-1185">Reference proteome</keyword>
<proteinExistence type="predicted"/>
<evidence type="ECO:0000259" key="1">
    <source>
        <dbReference type="Pfam" id="PF22292"/>
    </source>
</evidence>
<dbReference type="Pfam" id="PF22292">
    <property type="entry name" value="DUF6965"/>
    <property type="match status" value="1"/>
</dbReference>
<dbReference type="Proteomes" id="UP000606008">
    <property type="component" value="Unassembled WGS sequence"/>
</dbReference>
<sequence>MTDSELSAYFANRPLPEGEVRFSAFESTGNVAHMVELAFARINAGGQGADTARGVLTRLHAHLEKQGYAV</sequence>